<keyword evidence="1" id="KW-0812">Transmembrane</keyword>
<comment type="caution">
    <text evidence="2">The sequence shown here is derived from an EMBL/GenBank/DDBJ whole genome shotgun (WGS) entry which is preliminary data.</text>
</comment>
<name>A0A644WSX9_9ZZZZ</name>
<dbReference type="AlphaFoldDB" id="A0A644WSX9"/>
<evidence type="ECO:0008006" key="3">
    <source>
        <dbReference type="Google" id="ProtNLM"/>
    </source>
</evidence>
<evidence type="ECO:0000256" key="1">
    <source>
        <dbReference type="SAM" id="Phobius"/>
    </source>
</evidence>
<reference evidence="2" key="1">
    <citation type="submission" date="2019-08" db="EMBL/GenBank/DDBJ databases">
        <authorList>
            <person name="Kucharzyk K."/>
            <person name="Murdoch R.W."/>
            <person name="Higgins S."/>
            <person name="Loffler F."/>
        </authorList>
    </citation>
    <scope>NUCLEOTIDE SEQUENCE</scope>
</reference>
<feature type="transmembrane region" description="Helical" evidence="1">
    <location>
        <begin position="201"/>
        <end position="221"/>
    </location>
</feature>
<evidence type="ECO:0000313" key="2">
    <source>
        <dbReference type="EMBL" id="MPM05283.1"/>
    </source>
</evidence>
<gene>
    <name evidence="2" type="ORF">SDC9_51571</name>
</gene>
<dbReference type="InterPro" id="IPR021737">
    <property type="entry name" value="Phage_phiKZ_Orf197"/>
</dbReference>
<feature type="transmembrane region" description="Helical" evidence="1">
    <location>
        <begin position="159"/>
        <end position="181"/>
    </location>
</feature>
<feature type="transmembrane region" description="Helical" evidence="1">
    <location>
        <begin position="84"/>
        <end position="105"/>
    </location>
</feature>
<feature type="transmembrane region" description="Helical" evidence="1">
    <location>
        <begin position="39"/>
        <end position="63"/>
    </location>
</feature>
<sequence>MSISLLVLLAMHVLGDFYFQSDKLALRKRQEITSVFIHSLLYAIAFLPMVFISSWYVFLILVLSHAVIDFLKYVLMHVTARNSVLFILDQLGHIAVLAGVSVWALPDFPMEIRYVSALRIIVLVLWVAKPVSVLFSELFGRFRPLPGEGTEGAGKVIGYLERLMLVLLLIIGQYGVIGWVIAAKTLARSKQLSDSQAFCEYFLVGTLFSILSTISLFLVLYRW</sequence>
<keyword evidence="1" id="KW-1133">Transmembrane helix</keyword>
<feature type="transmembrane region" description="Helical" evidence="1">
    <location>
        <begin position="117"/>
        <end position="139"/>
    </location>
</feature>
<keyword evidence="1" id="KW-0472">Membrane</keyword>
<dbReference type="Pfam" id="PF11750">
    <property type="entry name" value="DUF3307"/>
    <property type="match status" value="1"/>
</dbReference>
<accession>A0A644WSX9</accession>
<organism evidence="2">
    <name type="scientific">bioreactor metagenome</name>
    <dbReference type="NCBI Taxonomy" id="1076179"/>
    <lineage>
        <taxon>unclassified sequences</taxon>
        <taxon>metagenomes</taxon>
        <taxon>ecological metagenomes</taxon>
    </lineage>
</organism>
<protein>
    <recommendedName>
        <fullName evidence="3">DUF3307 domain-containing protein</fullName>
    </recommendedName>
</protein>
<dbReference type="EMBL" id="VSSQ01001117">
    <property type="protein sequence ID" value="MPM05283.1"/>
    <property type="molecule type" value="Genomic_DNA"/>
</dbReference>
<proteinExistence type="predicted"/>